<dbReference type="Pfam" id="PF07876">
    <property type="entry name" value="Dabb"/>
    <property type="match status" value="1"/>
</dbReference>
<accession>A0AAD6CEU9</accession>
<dbReference type="Proteomes" id="UP001213681">
    <property type="component" value="Unassembled WGS sequence"/>
</dbReference>
<organism evidence="2 3">
    <name type="scientific">Penicillium daleae</name>
    <dbReference type="NCBI Taxonomy" id="63821"/>
    <lineage>
        <taxon>Eukaryota</taxon>
        <taxon>Fungi</taxon>
        <taxon>Dikarya</taxon>
        <taxon>Ascomycota</taxon>
        <taxon>Pezizomycotina</taxon>
        <taxon>Eurotiomycetes</taxon>
        <taxon>Eurotiomycetidae</taxon>
        <taxon>Eurotiales</taxon>
        <taxon>Aspergillaceae</taxon>
        <taxon>Penicillium</taxon>
    </lineage>
</organism>
<gene>
    <name evidence="2" type="ORF">N7458_003463</name>
</gene>
<proteinExistence type="predicted"/>
<keyword evidence="3" id="KW-1185">Reference proteome</keyword>
<protein>
    <submittedName>
        <fullName evidence="2">Stress responsive A/B barrel domain protein</fullName>
    </submittedName>
</protein>
<dbReference type="InterPro" id="IPR011008">
    <property type="entry name" value="Dimeric_a/b-barrel"/>
</dbReference>
<name>A0AAD6CEU9_9EURO</name>
<dbReference type="RefSeq" id="XP_056770953.1">
    <property type="nucleotide sequence ID" value="XM_056906846.1"/>
</dbReference>
<dbReference type="SMART" id="SM00886">
    <property type="entry name" value="Dabb"/>
    <property type="match status" value="1"/>
</dbReference>
<evidence type="ECO:0000259" key="1">
    <source>
        <dbReference type="PROSITE" id="PS51502"/>
    </source>
</evidence>
<evidence type="ECO:0000313" key="3">
    <source>
        <dbReference type="Proteomes" id="UP001213681"/>
    </source>
</evidence>
<evidence type="ECO:0000313" key="2">
    <source>
        <dbReference type="EMBL" id="KAJ5461911.1"/>
    </source>
</evidence>
<dbReference type="EMBL" id="JAPVEA010000002">
    <property type="protein sequence ID" value="KAJ5461911.1"/>
    <property type="molecule type" value="Genomic_DNA"/>
</dbReference>
<dbReference type="SUPFAM" id="SSF54909">
    <property type="entry name" value="Dimeric alpha+beta barrel"/>
    <property type="match status" value="1"/>
</dbReference>
<reference evidence="2" key="1">
    <citation type="submission" date="2022-12" db="EMBL/GenBank/DDBJ databases">
        <authorList>
            <person name="Petersen C."/>
        </authorList>
    </citation>
    <scope>NUCLEOTIDE SEQUENCE</scope>
    <source>
        <strain evidence="2">IBT 16125</strain>
    </source>
</reference>
<dbReference type="GeneID" id="81597089"/>
<comment type="caution">
    <text evidence="2">The sequence shown here is derived from an EMBL/GenBank/DDBJ whole genome shotgun (WGS) entry which is preliminary data.</text>
</comment>
<dbReference type="InterPro" id="IPR013097">
    <property type="entry name" value="Dabb"/>
</dbReference>
<sequence length="112" mass="12689">MTTHIISRVTVFKIPKLEDQEVVLREFTNLQHGALKDGVPYILSVKAGHCFEDTRSQGCSIALQTTFSGLEDMQFFDHECRYHEEMKKIVGPRITSPPLVVYFKDIVASTTA</sequence>
<reference evidence="2" key="2">
    <citation type="journal article" date="2023" name="IMA Fungus">
        <title>Comparative genomic study of the Penicillium genus elucidates a diverse pangenome and 15 lateral gene transfer events.</title>
        <authorList>
            <person name="Petersen C."/>
            <person name="Sorensen T."/>
            <person name="Nielsen M.R."/>
            <person name="Sondergaard T.E."/>
            <person name="Sorensen J.L."/>
            <person name="Fitzpatrick D.A."/>
            <person name="Frisvad J.C."/>
            <person name="Nielsen K.L."/>
        </authorList>
    </citation>
    <scope>NUCLEOTIDE SEQUENCE</scope>
    <source>
        <strain evidence="2">IBT 16125</strain>
    </source>
</reference>
<dbReference type="PROSITE" id="PS51502">
    <property type="entry name" value="S_R_A_B_BARREL"/>
    <property type="match status" value="1"/>
</dbReference>
<dbReference type="Gene3D" id="3.30.70.100">
    <property type="match status" value="1"/>
</dbReference>
<feature type="domain" description="Stress-response A/B barrel" evidence="1">
    <location>
        <begin position="6"/>
        <end position="103"/>
    </location>
</feature>
<dbReference type="AlphaFoldDB" id="A0AAD6CEU9"/>